<keyword evidence="3" id="KW-1185">Reference proteome</keyword>
<dbReference type="EMBL" id="SNYO01000016">
    <property type="protein sequence ID" value="TDQ46458.1"/>
    <property type="molecule type" value="Genomic_DNA"/>
</dbReference>
<proteinExistence type="predicted"/>
<evidence type="ECO:0000313" key="3">
    <source>
        <dbReference type="Proteomes" id="UP000295705"/>
    </source>
</evidence>
<feature type="transmembrane region" description="Helical" evidence="1">
    <location>
        <begin position="140"/>
        <end position="159"/>
    </location>
</feature>
<sequence length="188" mass="19613">MPEMASIERSRAHALLGASAVLFSVLYYVSDLLEAAQGGFSSGQLWLTLVAEAAIPPIVIGLYLVQRPRIARSALIPAVGYAYAYVFFTGTVVYALVEGTPDYATLSEQLGLWMTVHGVLMFIAGVWFGAAVVRAGVLPRWTGVALALGVTLVVATQGAPEGLQLVAAAVRALGIAGMGAGLLVRPRA</sequence>
<keyword evidence="1" id="KW-0472">Membrane</keyword>
<evidence type="ECO:0000256" key="1">
    <source>
        <dbReference type="SAM" id="Phobius"/>
    </source>
</evidence>
<name>A0A4R6UHX6_9PSEU</name>
<feature type="transmembrane region" description="Helical" evidence="1">
    <location>
        <begin position="112"/>
        <end position="133"/>
    </location>
</feature>
<keyword evidence="1" id="KW-0812">Transmembrane</keyword>
<evidence type="ECO:0000313" key="2">
    <source>
        <dbReference type="EMBL" id="TDQ46458.1"/>
    </source>
</evidence>
<comment type="caution">
    <text evidence="2">The sequence shown here is derived from an EMBL/GenBank/DDBJ whole genome shotgun (WGS) entry which is preliminary data.</text>
</comment>
<feature type="transmembrane region" description="Helical" evidence="1">
    <location>
        <begin position="12"/>
        <end position="30"/>
    </location>
</feature>
<feature type="transmembrane region" description="Helical" evidence="1">
    <location>
        <begin position="165"/>
        <end position="184"/>
    </location>
</feature>
<reference evidence="2 3" key="1">
    <citation type="submission" date="2019-03" db="EMBL/GenBank/DDBJ databases">
        <title>Genomic Encyclopedia of Type Strains, Phase IV (KMG-IV): sequencing the most valuable type-strain genomes for metagenomic binning, comparative biology and taxonomic classification.</title>
        <authorList>
            <person name="Goeker M."/>
        </authorList>
    </citation>
    <scope>NUCLEOTIDE SEQUENCE [LARGE SCALE GENOMIC DNA]</scope>
    <source>
        <strain evidence="2 3">DSM 45775</strain>
    </source>
</reference>
<protein>
    <submittedName>
        <fullName evidence="2">Uncharacterized protein</fullName>
    </submittedName>
</protein>
<feature type="transmembrane region" description="Helical" evidence="1">
    <location>
        <begin position="74"/>
        <end position="97"/>
    </location>
</feature>
<feature type="transmembrane region" description="Helical" evidence="1">
    <location>
        <begin position="45"/>
        <end position="65"/>
    </location>
</feature>
<dbReference type="AlphaFoldDB" id="A0A4R6UHX6"/>
<accession>A0A4R6UHX6</accession>
<gene>
    <name evidence="2" type="ORF">EV188_11687</name>
</gene>
<organism evidence="2 3">
    <name type="scientific">Actinomycetospora succinea</name>
    <dbReference type="NCBI Taxonomy" id="663603"/>
    <lineage>
        <taxon>Bacteria</taxon>
        <taxon>Bacillati</taxon>
        <taxon>Actinomycetota</taxon>
        <taxon>Actinomycetes</taxon>
        <taxon>Pseudonocardiales</taxon>
        <taxon>Pseudonocardiaceae</taxon>
        <taxon>Actinomycetospora</taxon>
    </lineage>
</organism>
<keyword evidence="1" id="KW-1133">Transmembrane helix</keyword>
<dbReference type="Proteomes" id="UP000295705">
    <property type="component" value="Unassembled WGS sequence"/>
</dbReference>